<proteinExistence type="predicted"/>
<dbReference type="PROSITE" id="PS51257">
    <property type="entry name" value="PROKAR_LIPOPROTEIN"/>
    <property type="match status" value="1"/>
</dbReference>
<evidence type="ECO:0000256" key="1">
    <source>
        <dbReference type="SAM" id="SignalP"/>
    </source>
</evidence>
<dbReference type="RefSeq" id="WP_321565667.1">
    <property type="nucleotide sequence ID" value="NZ_CP139558.1"/>
</dbReference>
<evidence type="ECO:0000313" key="3">
    <source>
        <dbReference type="Proteomes" id="UP001324380"/>
    </source>
</evidence>
<feature type="signal peptide" evidence="1">
    <location>
        <begin position="1"/>
        <end position="25"/>
    </location>
</feature>
<name>A0ABZ0TXN0_9SPHI</name>
<accession>A0ABZ0TXN0</accession>
<gene>
    <name evidence="2" type="ORF">SNE25_13705</name>
</gene>
<reference evidence="2 3" key="1">
    <citation type="submission" date="2023-11" db="EMBL/GenBank/DDBJ databases">
        <title>Analysis of the Genomes of Mucilaginibacter gossypii cycad 4 and M. sabulilitoris SNA2: microbes with the potential for plant growth promotion.</title>
        <authorList>
            <person name="Hirsch A.M."/>
            <person name="Humm E."/>
            <person name="Rubbi M."/>
            <person name="Del Vecchio G."/>
            <person name="Ha S.M."/>
            <person name="Pellegrini M."/>
            <person name="Gunsalus R.P."/>
        </authorList>
    </citation>
    <scope>NUCLEOTIDE SEQUENCE [LARGE SCALE GENOMIC DNA]</scope>
    <source>
        <strain evidence="2 3">SNA2</strain>
    </source>
</reference>
<feature type="chain" id="PRO_5046684620" evidence="1">
    <location>
        <begin position="26"/>
        <end position="241"/>
    </location>
</feature>
<protein>
    <submittedName>
        <fullName evidence="2">Uncharacterized protein</fullName>
    </submittedName>
</protein>
<evidence type="ECO:0000313" key="2">
    <source>
        <dbReference type="EMBL" id="WPU96574.1"/>
    </source>
</evidence>
<keyword evidence="3" id="KW-1185">Reference proteome</keyword>
<organism evidence="2 3">
    <name type="scientific">Mucilaginibacter sabulilitoris</name>
    <dbReference type="NCBI Taxonomy" id="1173583"/>
    <lineage>
        <taxon>Bacteria</taxon>
        <taxon>Pseudomonadati</taxon>
        <taxon>Bacteroidota</taxon>
        <taxon>Sphingobacteriia</taxon>
        <taxon>Sphingobacteriales</taxon>
        <taxon>Sphingobacteriaceae</taxon>
        <taxon>Mucilaginibacter</taxon>
    </lineage>
</organism>
<dbReference type="EMBL" id="CP139558">
    <property type="protein sequence ID" value="WPU96574.1"/>
    <property type="molecule type" value="Genomic_DNA"/>
</dbReference>
<dbReference type="Proteomes" id="UP001324380">
    <property type="component" value="Chromosome"/>
</dbReference>
<keyword evidence="1" id="KW-0732">Signal</keyword>
<sequence>MKPKLLYSLFFIILLGCWTSTECFAIGTDTVKAHKPKRVVKHISPHVSYLRESIKGYKPWFDNCTFTNQYTVAQRLKKYPFSKAVKILAVSFNGGAPPNPEIIIDRPKPQDTMSYREQQLYKGFTIINDSLDYSTLYEVKTLNQDQIIRLTNIMYNAVYKKILANTADPGSSCYNPRNAFVFLNKKGRVIDYLEICFECEEYRSKYGRLTIGDNCTQKFGMIKKCFIDAGIKHGTIDLSWK</sequence>